<keyword evidence="3" id="KW-1185">Reference proteome</keyword>
<protein>
    <submittedName>
        <fullName evidence="2">Uncharacterized protein</fullName>
    </submittedName>
</protein>
<dbReference type="Proteomes" id="UP001312893">
    <property type="component" value="Unassembled WGS sequence"/>
</dbReference>
<evidence type="ECO:0000313" key="3">
    <source>
        <dbReference type="Proteomes" id="UP001312893"/>
    </source>
</evidence>
<gene>
    <name evidence="2" type="ORF">QFI96_014670</name>
</gene>
<reference evidence="2 3" key="1">
    <citation type="submission" date="2024-04" db="EMBL/GenBank/DDBJ databases">
        <title>Two novel Raoultella species associated with bleeding cankers of broadleaf hosts, Raoultella scottia sp. nov. and Raoultella lignicola sp. nov.</title>
        <authorList>
            <person name="Brady C.L."/>
        </authorList>
    </citation>
    <scope>NUCLEOTIDE SEQUENCE [LARGE SCALE GENOMIC DNA]</scope>
    <source>
        <strain evidence="2 3">TW_WC1a.1</strain>
    </source>
</reference>
<dbReference type="RefSeq" id="WP_331851221.1">
    <property type="nucleotide sequence ID" value="NZ_JARXNK020000104.1"/>
</dbReference>
<proteinExistence type="predicted"/>
<comment type="caution">
    <text evidence="2">The sequence shown here is derived from an EMBL/GenBank/DDBJ whole genome shotgun (WGS) entry which is preliminary data.</text>
</comment>
<sequence>MAINKTHTGTVITKDGPKRKKLHETEKMWVVGPNEFYHKETGRRHFAENTRRRLLLESIRPIQEANHG</sequence>
<organism evidence="2 3">
    <name type="scientific">Raoultella lignicola</name>
    <dbReference type="NCBI Taxonomy" id="3040939"/>
    <lineage>
        <taxon>Bacteria</taxon>
        <taxon>Pseudomonadati</taxon>
        <taxon>Pseudomonadota</taxon>
        <taxon>Gammaproteobacteria</taxon>
        <taxon>Enterobacterales</taxon>
        <taxon>Enterobacteriaceae</taxon>
        <taxon>Klebsiella/Raoultella group</taxon>
        <taxon>Raoultella</taxon>
    </lineage>
</organism>
<evidence type="ECO:0000256" key="1">
    <source>
        <dbReference type="SAM" id="MobiDB-lite"/>
    </source>
</evidence>
<evidence type="ECO:0000313" key="2">
    <source>
        <dbReference type="EMBL" id="MEL0552937.1"/>
    </source>
</evidence>
<dbReference type="EMBL" id="JARXNK020000104">
    <property type="protein sequence ID" value="MEL0552937.1"/>
    <property type="molecule type" value="Genomic_DNA"/>
</dbReference>
<accession>A0ABU9F990</accession>
<feature type="region of interest" description="Disordered" evidence="1">
    <location>
        <begin position="1"/>
        <end position="20"/>
    </location>
</feature>
<name>A0ABU9F990_9ENTR</name>
<feature type="compositionally biased region" description="Polar residues" evidence="1">
    <location>
        <begin position="1"/>
        <end position="11"/>
    </location>
</feature>